<dbReference type="GO" id="GO:0003677">
    <property type="term" value="F:DNA binding"/>
    <property type="evidence" value="ECO:0007669"/>
    <property type="project" value="UniProtKB-UniRule"/>
</dbReference>
<dbReference type="InterPro" id="IPR009057">
    <property type="entry name" value="Homeodomain-like_sf"/>
</dbReference>
<dbReference type="RefSeq" id="WP_177193050.1">
    <property type="nucleotide sequence ID" value="NZ_FORX01000004.1"/>
</dbReference>
<evidence type="ECO:0000313" key="7">
    <source>
        <dbReference type="Proteomes" id="UP000198635"/>
    </source>
</evidence>
<accession>A0A1I3SPH7</accession>
<feature type="DNA-binding region" description="H-T-H motif" evidence="4">
    <location>
        <begin position="26"/>
        <end position="45"/>
    </location>
</feature>
<dbReference type="Gene3D" id="1.10.357.10">
    <property type="entry name" value="Tetracycline Repressor, domain 2"/>
    <property type="match status" value="1"/>
</dbReference>
<dbReference type="PRINTS" id="PR00455">
    <property type="entry name" value="HTHTETR"/>
</dbReference>
<proteinExistence type="predicted"/>
<dbReference type="InterPro" id="IPR036271">
    <property type="entry name" value="Tet_transcr_reg_TetR-rel_C_sf"/>
</dbReference>
<dbReference type="InterPro" id="IPR001647">
    <property type="entry name" value="HTH_TetR"/>
</dbReference>
<sequence>MAIGNKERILKTAKRLFGELGYAETTYKRIAQEASIADGLIAHHYGSKENLFQLVEIDILSNLLLKIDESQYYASDGLSGVLNFAKCILKASTESESGFLTLLRCSPFLANTVDADNSEILNVCSKVVEKMLECLRKGIADGSIRADLEPDLAASVIFSTVFGSTRARLLAKENILGLSFSDDFYPEILRILTRYLEPVEKTPPQGCESSSSSELP</sequence>
<protein>
    <submittedName>
        <fullName evidence="6">Transcriptional regulator, TetR family</fullName>
    </submittedName>
</protein>
<dbReference type="PROSITE" id="PS50977">
    <property type="entry name" value="HTH_TETR_2"/>
    <property type="match status" value="1"/>
</dbReference>
<dbReference type="Pfam" id="PF00440">
    <property type="entry name" value="TetR_N"/>
    <property type="match status" value="1"/>
</dbReference>
<dbReference type="PANTHER" id="PTHR47506">
    <property type="entry name" value="TRANSCRIPTIONAL REGULATORY PROTEIN"/>
    <property type="match status" value="1"/>
</dbReference>
<dbReference type="STRING" id="52560.SAMN04488082_104211"/>
<dbReference type="SUPFAM" id="SSF48498">
    <property type="entry name" value="Tetracyclin repressor-like, C-terminal domain"/>
    <property type="match status" value="1"/>
</dbReference>
<evidence type="ECO:0000256" key="2">
    <source>
        <dbReference type="ARBA" id="ARBA00023125"/>
    </source>
</evidence>
<evidence type="ECO:0000259" key="5">
    <source>
        <dbReference type="PROSITE" id="PS50977"/>
    </source>
</evidence>
<name>A0A1I3SPH7_9BACT</name>
<keyword evidence="7" id="KW-1185">Reference proteome</keyword>
<dbReference type="EMBL" id="FORX01000004">
    <property type="protein sequence ID" value="SFJ59709.1"/>
    <property type="molecule type" value="Genomic_DNA"/>
</dbReference>
<evidence type="ECO:0000313" key="6">
    <source>
        <dbReference type="EMBL" id="SFJ59709.1"/>
    </source>
</evidence>
<keyword evidence="2 4" id="KW-0238">DNA-binding</keyword>
<dbReference type="Gene3D" id="1.10.10.60">
    <property type="entry name" value="Homeodomain-like"/>
    <property type="match status" value="1"/>
</dbReference>
<dbReference type="PANTHER" id="PTHR47506:SF6">
    <property type="entry name" value="HTH-TYPE TRANSCRIPTIONAL REPRESSOR NEMR"/>
    <property type="match status" value="1"/>
</dbReference>
<gene>
    <name evidence="6" type="ORF">SAMN04488082_104211</name>
</gene>
<dbReference type="AlphaFoldDB" id="A0A1I3SPH7"/>
<evidence type="ECO:0000256" key="4">
    <source>
        <dbReference type="PROSITE-ProRule" id="PRU00335"/>
    </source>
</evidence>
<evidence type="ECO:0000256" key="3">
    <source>
        <dbReference type="ARBA" id="ARBA00023163"/>
    </source>
</evidence>
<keyword evidence="3" id="KW-0804">Transcription</keyword>
<keyword evidence="1" id="KW-0805">Transcription regulation</keyword>
<dbReference type="SUPFAM" id="SSF46689">
    <property type="entry name" value="Homeodomain-like"/>
    <property type="match status" value="1"/>
</dbReference>
<reference evidence="7" key="1">
    <citation type="submission" date="2016-10" db="EMBL/GenBank/DDBJ databases">
        <authorList>
            <person name="Varghese N."/>
            <person name="Submissions S."/>
        </authorList>
    </citation>
    <scope>NUCLEOTIDE SEQUENCE [LARGE SCALE GENOMIC DNA]</scope>
    <source>
        <strain evidence="7">DSM 5918</strain>
    </source>
</reference>
<evidence type="ECO:0000256" key="1">
    <source>
        <dbReference type="ARBA" id="ARBA00023015"/>
    </source>
</evidence>
<dbReference type="Proteomes" id="UP000198635">
    <property type="component" value="Unassembled WGS sequence"/>
</dbReference>
<organism evidence="6 7">
    <name type="scientific">Desulfomicrobium apsheronum</name>
    <dbReference type="NCBI Taxonomy" id="52560"/>
    <lineage>
        <taxon>Bacteria</taxon>
        <taxon>Pseudomonadati</taxon>
        <taxon>Thermodesulfobacteriota</taxon>
        <taxon>Desulfovibrionia</taxon>
        <taxon>Desulfovibrionales</taxon>
        <taxon>Desulfomicrobiaceae</taxon>
        <taxon>Desulfomicrobium</taxon>
    </lineage>
</organism>
<feature type="domain" description="HTH tetR-type" evidence="5">
    <location>
        <begin position="3"/>
        <end position="63"/>
    </location>
</feature>